<dbReference type="Pfam" id="PF14432">
    <property type="entry name" value="DYW_deaminase"/>
    <property type="match status" value="1"/>
</dbReference>
<organism evidence="4 5">
    <name type="scientific">Tetracentron sinense</name>
    <name type="common">Spur-leaf</name>
    <dbReference type="NCBI Taxonomy" id="13715"/>
    <lineage>
        <taxon>Eukaryota</taxon>
        <taxon>Viridiplantae</taxon>
        <taxon>Streptophyta</taxon>
        <taxon>Embryophyta</taxon>
        <taxon>Tracheophyta</taxon>
        <taxon>Spermatophyta</taxon>
        <taxon>Magnoliopsida</taxon>
        <taxon>Trochodendrales</taxon>
        <taxon>Trochodendraceae</taxon>
        <taxon>Tetracentron</taxon>
    </lineage>
</organism>
<feature type="repeat" description="PPR" evidence="2">
    <location>
        <begin position="141"/>
        <end position="171"/>
    </location>
</feature>
<dbReference type="InterPro" id="IPR046848">
    <property type="entry name" value="E_motif"/>
</dbReference>
<gene>
    <name evidence="4" type="ORF">HHK36_029398</name>
</gene>
<evidence type="ECO:0000256" key="1">
    <source>
        <dbReference type="ARBA" id="ARBA00022737"/>
    </source>
</evidence>
<feature type="repeat" description="PPR" evidence="2">
    <location>
        <begin position="374"/>
        <end position="408"/>
    </location>
</feature>
<feature type="domain" description="DYW" evidence="3">
    <location>
        <begin position="690"/>
        <end position="782"/>
    </location>
</feature>
<proteinExistence type="predicted"/>
<dbReference type="OMA" id="SWVEIKH"/>
<name>A0A834YB89_TETSI</name>
<dbReference type="Proteomes" id="UP000655225">
    <property type="component" value="Unassembled WGS sequence"/>
</dbReference>
<dbReference type="AlphaFoldDB" id="A0A834YB89"/>
<dbReference type="GO" id="GO:0009451">
    <property type="term" value="P:RNA modification"/>
    <property type="evidence" value="ECO:0007669"/>
    <property type="project" value="InterPro"/>
</dbReference>
<feature type="repeat" description="PPR" evidence="2">
    <location>
        <begin position="273"/>
        <end position="307"/>
    </location>
</feature>
<feature type="repeat" description="PPR" evidence="2">
    <location>
        <begin position="172"/>
        <end position="206"/>
    </location>
</feature>
<dbReference type="InterPro" id="IPR046960">
    <property type="entry name" value="PPR_At4g14850-like_plant"/>
</dbReference>
<dbReference type="OrthoDB" id="1882346at2759"/>
<dbReference type="GO" id="GO:0003723">
    <property type="term" value="F:RNA binding"/>
    <property type="evidence" value="ECO:0007669"/>
    <property type="project" value="InterPro"/>
</dbReference>
<accession>A0A834YB89</accession>
<dbReference type="FunFam" id="1.25.40.10:FF:000957">
    <property type="entry name" value="Pentatricopeptide repeat-containing protein At4g39530"/>
    <property type="match status" value="1"/>
</dbReference>
<dbReference type="InterPro" id="IPR011990">
    <property type="entry name" value="TPR-like_helical_dom_sf"/>
</dbReference>
<evidence type="ECO:0000313" key="5">
    <source>
        <dbReference type="Proteomes" id="UP000655225"/>
    </source>
</evidence>
<dbReference type="GO" id="GO:0008270">
    <property type="term" value="F:zinc ion binding"/>
    <property type="evidence" value="ECO:0007669"/>
    <property type="project" value="InterPro"/>
</dbReference>
<dbReference type="PROSITE" id="PS51375">
    <property type="entry name" value="PPR"/>
    <property type="match status" value="7"/>
</dbReference>
<dbReference type="Pfam" id="PF20431">
    <property type="entry name" value="E_motif"/>
    <property type="match status" value="1"/>
</dbReference>
<dbReference type="FunFam" id="1.25.40.10:FF:000196">
    <property type="entry name" value="Pentatricopeptide repeat-containing protein At4g14850"/>
    <property type="match status" value="1"/>
</dbReference>
<dbReference type="InterPro" id="IPR002885">
    <property type="entry name" value="PPR_rpt"/>
</dbReference>
<dbReference type="FunFam" id="1.25.40.10:FF:000031">
    <property type="entry name" value="Pentatricopeptide repeat-containing protein mitochondrial"/>
    <property type="match status" value="1"/>
</dbReference>
<dbReference type="InterPro" id="IPR032867">
    <property type="entry name" value="DYW_dom"/>
</dbReference>
<keyword evidence="5" id="KW-1185">Reference proteome</keyword>
<evidence type="ECO:0000259" key="3">
    <source>
        <dbReference type="Pfam" id="PF14432"/>
    </source>
</evidence>
<dbReference type="PANTHER" id="PTHR47926">
    <property type="entry name" value="PENTATRICOPEPTIDE REPEAT-CONTAINING PROTEIN"/>
    <property type="match status" value="1"/>
</dbReference>
<dbReference type="EMBL" id="JABCRI010000023">
    <property type="protein sequence ID" value="KAF8378064.1"/>
    <property type="molecule type" value="Genomic_DNA"/>
</dbReference>
<feature type="repeat" description="PPR" evidence="2">
    <location>
        <begin position="71"/>
        <end position="105"/>
    </location>
</feature>
<dbReference type="Gene3D" id="1.25.40.10">
    <property type="entry name" value="Tetratricopeptide repeat domain"/>
    <property type="match status" value="6"/>
</dbReference>
<evidence type="ECO:0000313" key="4">
    <source>
        <dbReference type="EMBL" id="KAF8378064.1"/>
    </source>
</evidence>
<feature type="repeat" description="PPR" evidence="2">
    <location>
        <begin position="40"/>
        <end position="70"/>
    </location>
</feature>
<dbReference type="PANTHER" id="PTHR47926:SF475">
    <property type="entry name" value="DYW DOMAIN-CONTAINING PROTEIN"/>
    <property type="match status" value="1"/>
</dbReference>
<evidence type="ECO:0000256" key="2">
    <source>
        <dbReference type="PROSITE-ProRule" id="PRU00708"/>
    </source>
</evidence>
<comment type="caution">
    <text evidence="4">The sequence shown here is derived from an EMBL/GenBank/DDBJ whole genome shotgun (WGS) entry which is preliminary data.</text>
</comment>
<dbReference type="Pfam" id="PF01535">
    <property type="entry name" value="PPR"/>
    <property type="match status" value="4"/>
</dbReference>
<reference evidence="4 5" key="1">
    <citation type="submission" date="2020-04" db="EMBL/GenBank/DDBJ databases">
        <title>Plant Genome Project.</title>
        <authorList>
            <person name="Zhang R.-G."/>
        </authorList>
    </citation>
    <scope>NUCLEOTIDE SEQUENCE [LARGE SCALE GENOMIC DNA]</scope>
    <source>
        <strain evidence="4">YNK0</strain>
        <tissue evidence="4">Leaf</tissue>
    </source>
</reference>
<keyword evidence="1" id="KW-0677">Repeat</keyword>
<dbReference type="Pfam" id="PF13041">
    <property type="entry name" value="PPR_2"/>
    <property type="match status" value="4"/>
</dbReference>
<dbReference type="FunFam" id="1.25.40.10:FF:000958">
    <property type="entry name" value="Pentatricopeptide repeat-containing protein At4g39530"/>
    <property type="match status" value="1"/>
</dbReference>
<feature type="repeat" description="PPR" evidence="2">
    <location>
        <begin position="475"/>
        <end position="509"/>
    </location>
</feature>
<dbReference type="FunFam" id="1.25.40.10:FF:001404">
    <property type="entry name" value="Putative pentatricopeptide repeat-containing protein"/>
    <property type="match status" value="1"/>
</dbReference>
<sequence length="889" mass="100153">MIKTGFDPNTCRCNYRMEDFLKRGQFLQARQLFDLMPQRNTVSVNTLLSGYVKTGNLSEAKELFNRVVDRNTVTWTIMIGGHSQNFQTREAFKLFSEMHKSGTEPDYVTFVTLLSSCNDPEMANQVIQIHAHVVKLGYGSTVLVCNTLVDSYCKTHRLDLACCLFKEMPEKDSVTFNAMITGYSKDGLNEQAIQLFLEMQNSGSKPSEFTFAAVLCASIGLDNLGLGQQVHSFVIKTNFVWNVFVGNALLDFYSKLDCGVEAKKLFDEMPELDGVSYNVIITNYAWNRQHKESLDLFRELQLTGFDRKQFPFATILSIAANTLDLKMGKQIHAQVIITTAESETQVGNSLIDMYAKCGSFEEAKMIFTNLAHTNTVPWTAIISAYVQKGLHEAALKLFSDMFKADVRADQATFASILRASANLASLGLGKQLHSYIIRSGFMSNIFAGSALLDMYAKCGSIRDAIQTFNDMPNRNIVSWNAMISAYAQNGDGEATLRSFREMVLLGLQPDSVSFLSVLSSCSHCGLVEEGLQYFDSMVQIYKIVPKREHYACMVDILCRSGRFDAAEKLITQMPFEPDEILWSSVLNSCRIHKNQELARKVADQLFNMELRDAAPYVAMSNIYAEAGQWEYVGKVKKSMRERGIKKVSAYSWVEIRQKVHIFVANDRSHPQTDEIRKKIEMLAEQMEKEGYKPDTSCALHNVEEEIKVESLKYHSERLAIAFALISMPQGLPIIVVKNLRACTDCHAAIKVISKIVGREITVRDSSRFHHFRDGLCSCGDYWSTNEAPASKWLESLLYLFWFMSDEGQFVLSRGKNGDLPFPSGIGKNFRRHQQICIMDRSGVGIGGLWCCTDGSDHQDCLALKWPDTMHIQDGILVQNMTLMSNEVVP</sequence>
<dbReference type="NCBIfam" id="TIGR00756">
    <property type="entry name" value="PPR"/>
    <property type="match status" value="7"/>
</dbReference>
<protein>
    <recommendedName>
        <fullName evidence="3">DYW domain-containing protein</fullName>
    </recommendedName>
</protein>